<evidence type="ECO:0000313" key="2">
    <source>
        <dbReference type="EMBL" id="RKT54142.1"/>
    </source>
</evidence>
<protein>
    <recommendedName>
        <fullName evidence="1">DUF6879 domain-containing protein</fullName>
    </recommendedName>
</protein>
<reference evidence="2" key="1">
    <citation type="submission" date="2018-10" db="EMBL/GenBank/DDBJ databases">
        <title>Sequencing the genomes of 1000 actinobacteria strains.</title>
        <authorList>
            <person name="Klenk H.-P."/>
        </authorList>
    </citation>
    <scope>NUCLEOTIDE SEQUENCE [LARGE SCALE GENOMIC DNA]</scope>
    <source>
        <strain evidence="2">DSM 43800</strain>
    </source>
</reference>
<dbReference type="EMBL" id="RBXO01000001">
    <property type="protein sequence ID" value="RKT54142.1"/>
    <property type="molecule type" value="Genomic_DNA"/>
</dbReference>
<evidence type="ECO:0000259" key="1">
    <source>
        <dbReference type="Pfam" id="PF21806"/>
    </source>
</evidence>
<sequence length="204" mass="24096">MSEYFDDTRSVLLDLEQYSADFRTRRRDPNGTREAWKIERRQYFSDPDDPPWVAFSEGRWDDSIRLIEENRPLYRRYYEQVRDEGVTLYRVRVVEEPVQLYVRWELHYLRLSADAGEKIRVVKAADIHEYEDNGPLPEIIATGANTVYRVLYSDDGQPTGARRIIDSESFRRCVDLCKEMYAAGEDLDAYFEREIAPLDPPRPG</sequence>
<dbReference type="Pfam" id="PF21806">
    <property type="entry name" value="DUF6879"/>
    <property type="match status" value="1"/>
</dbReference>
<dbReference type="AlphaFoldDB" id="A0A495VXJ6"/>
<keyword evidence="3" id="KW-1185">Reference proteome</keyword>
<dbReference type="Proteomes" id="UP000282084">
    <property type="component" value="Unassembled WGS sequence"/>
</dbReference>
<gene>
    <name evidence="2" type="ORF">C8E97_2747</name>
</gene>
<evidence type="ECO:0000313" key="3">
    <source>
        <dbReference type="Proteomes" id="UP000282084"/>
    </source>
</evidence>
<proteinExistence type="predicted"/>
<organism evidence="2 3">
    <name type="scientific">Saccharothrix australiensis</name>
    <dbReference type="NCBI Taxonomy" id="2072"/>
    <lineage>
        <taxon>Bacteria</taxon>
        <taxon>Bacillati</taxon>
        <taxon>Actinomycetota</taxon>
        <taxon>Actinomycetes</taxon>
        <taxon>Pseudonocardiales</taxon>
        <taxon>Pseudonocardiaceae</taxon>
        <taxon>Saccharothrix</taxon>
    </lineage>
</organism>
<name>A0A495VXJ6_9PSEU</name>
<feature type="domain" description="DUF6879" evidence="1">
    <location>
        <begin position="31"/>
        <end position="191"/>
    </location>
</feature>
<accession>A0A495VXJ6</accession>
<dbReference type="RefSeq" id="WP_121005462.1">
    <property type="nucleotide sequence ID" value="NZ_RBXO01000001.1"/>
</dbReference>
<dbReference type="OrthoDB" id="3436275at2"/>
<dbReference type="InterPro" id="IPR049244">
    <property type="entry name" value="DUF6879"/>
</dbReference>
<comment type="caution">
    <text evidence="2">The sequence shown here is derived from an EMBL/GenBank/DDBJ whole genome shotgun (WGS) entry which is preliminary data.</text>
</comment>